<evidence type="ECO:0000259" key="2">
    <source>
        <dbReference type="SMART" id="SM00203"/>
    </source>
</evidence>
<feature type="region of interest" description="Disordered" evidence="1">
    <location>
        <begin position="1595"/>
        <end position="1624"/>
    </location>
</feature>
<organism evidence="3 4">
    <name type="scientific">Solanum verrucosum</name>
    <dbReference type="NCBI Taxonomy" id="315347"/>
    <lineage>
        <taxon>Eukaryota</taxon>
        <taxon>Viridiplantae</taxon>
        <taxon>Streptophyta</taxon>
        <taxon>Embryophyta</taxon>
        <taxon>Tracheophyta</taxon>
        <taxon>Spermatophyta</taxon>
        <taxon>Magnoliopsida</taxon>
        <taxon>eudicotyledons</taxon>
        <taxon>Gunneridae</taxon>
        <taxon>Pentapetalae</taxon>
        <taxon>asterids</taxon>
        <taxon>lamiids</taxon>
        <taxon>Solanales</taxon>
        <taxon>Solanaceae</taxon>
        <taxon>Solanoideae</taxon>
        <taxon>Solaneae</taxon>
        <taxon>Solanum</taxon>
    </lineage>
</organism>
<feature type="domain" description="Tachykinin" evidence="2">
    <location>
        <begin position="86"/>
        <end position="96"/>
    </location>
</feature>
<proteinExistence type="predicted"/>
<feature type="domain" description="Tachykinin" evidence="2">
    <location>
        <begin position="1528"/>
        <end position="1538"/>
    </location>
</feature>
<evidence type="ECO:0000256" key="1">
    <source>
        <dbReference type="SAM" id="MobiDB-lite"/>
    </source>
</evidence>
<dbReference type="Proteomes" id="UP001234989">
    <property type="component" value="Chromosome 9"/>
</dbReference>
<feature type="region of interest" description="Disordered" evidence="1">
    <location>
        <begin position="587"/>
        <end position="610"/>
    </location>
</feature>
<reference evidence="3" key="1">
    <citation type="submission" date="2023-08" db="EMBL/GenBank/DDBJ databases">
        <title>A de novo genome assembly of Solanum verrucosum Schlechtendal, a Mexican diploid species geographically isolated from the other diploid A-genome species in potato relatives.</title>
        <authorList>
            <person name="Hosaka K."/>
        </authorList>
    </citation>
    <scope>NUCLEOTIDE SEQUENCE</scope>
    <source>
        <tissue evidence="3">Young leaves</tissue>
    </source>
</reference>
<feature type="domain" description="Tachykinin" evidence="2">
    <location>
        <begin position="2013"/>
        <end position="2023"/>
    </location>
</feature>
<keyword evidence="4" id="KW-1185">Reference proteome</keyword>
<dbReference type="GO" id="GO:0007217">
    <property type="term" value="P:tachykinin receptor signaling pathway"/>
    <property type="evidence" value="ECO:0007669"/>
    <property type="project" value="InterPro"/>
</dbReference>
<feature type="domain" description="Tachykinin" evidence="2">
    <location>
        <begin position="516"/>
        <end position="526"/>
    </location>
</feature>
<feature type="compositionally biased region" description="Basic and acidic residues" evidence="1">
    <location>
        <begin position="1615"/>
        <end position="1624"/>
    </location>
</feature>
<feature type="compositionally biased region" description="Polar residues" evidence="1">
    <location>
        <begin position="587"/>
        <end position="598"/>
    </location>
</feature>
<protein>
    <recommendedName>
        <fullName evidence="2">Tachykinin domain-containing protein</fullName>
    </recommendedName>
</protein>
<feature type="domain" description="Tachykinin" evidence="2">
    <location>
        <begin position="1350"/>
        <end position="1360"/>
    </location>
</feature>
<feature type="compositionally biased region" description="Low complexity" evidence="1">
    <location>
        <begin position="1600"/>
        <end position="1611"/>
    </location>
</feature>
<feature type="region of interest" description="Disordered" evidence="1">
    <location>
        <begin position="2084"/>
        <end position="2107"/>
    </location>
</feature>
<dbReference type="SMART" id="SM00203">
    <property type="entry name" value="TK"/>
    <property type="match status" value="7"/>
</dbReference>
<feature type="compositionally biased region" description="Polar residues" evidence="1">
    <location>
        <begin position="2084"/>
        <end position="2095"/>
    </location>
</feature>
<dbReference type="InterPro" id="IPR008215">
    <property type="entry name" value="Tachykinin_dom"/>
</dbReference>
<name>A0AAF0ZQI3_SOLVR</name>
<feature type="domain" description="Tachykinin" evidence="2">
    <location>
        <begin position="746"/>
        <end position="756"/>
    </location>
</feature>
<feature type="domain" description="Tachykinin" evidence="2">
    <location>
        <begin position="1643"/>
        <end position="1653"/>
    </location>
</feature>
<dbReference type="EMBL" id="CP133620">
    <property type="protein sequence ID" value="WMV46173.1"/>
    <property type="molecule type" value="Genomic_DNA"/>
</dbReference>
<evidence type="ECO:0000313" key="4">
    <source>
        <dbReference type="Proteomes" id="UP001234989"/>
    </source>
</evidence>
<gene>
    <name evidence="3" type="ORF">MTR67_039558</name>
</gene>
<evidence type="ECO:0000313" key="3">
    <source>
        <dbReference type="EMBL" id="WMV46173.1"/>
    </source>
</evidence>
<sequence length="2234" mass="256566">MMKVTINNRVEFTSLQLKDVAYIWYDLPSGYAFQIELPRKAYPRNANSHNANVVLLVPNHKGPRLRPYESTRISRVAGWTRPQNFIDEVKKFFGMMKVTINGRVEFMSYQLKDIAHIWFTQRKENRGTDAVPITWKCFRYDLPSSYAFQIKPPRKAYPNNANDDNANAVPPVPDHKWKENRGTETVPITWECFRYDLPSSYAFQVKPRRNTYPRNADTHNANTVPPVLGHKGHRLEKTQNFIDEVKKIFGMIKVIINDRVEFMSYQLKDVAHIWFTQWKENRGTEAVPITCECFRYQNLPNLSKIKPRRIAYPRNANSRNANAVSPIPNHKWKENRGTDAVPITWEYFRYDLPSSYAFQIKPPRKDYPWNADAHNANAVPPVPDHKISNVEFQNTIQLFVQSVTNQDNQQAQVPNKNNGGAAAARVQAIVRMNTPKFLGSQDVAHIWFTQWKGNMGTDAVPINWECLRYDLPSSYAFQIKPPRKAYPRNADAYNANAVPPVPDHKGHRLEKTQNFIDEVKKIFGMMKVIINDRVEFMSYQLKDVAHIWFTQWKENRGTEAVPITWECFRYDLPSSYAFQIKPRRKSYPTNANAQNTNAVPPVPDHKWKENRGTDAVPITWECFRYDLPSIYAFQIKPPRKVYPRNANSHNANEVPPVLDYKVGEYPRTSLTWYDLPSSYAFRIMTPRKAYPRNANAHNANTVPPVPDHKVSNVEFRNTIQPLVQSVTNQNNQKAPVPTNNNVRAAAARVKKIFGMMIVTINDRAEFPSYQIKDVAHIWFTQWKENRGTDACSYHLGILQAQVATKNNVGAAATCVQDFVRMNPPEFLGSQVGEHPRTSLTRYDLPSGYAFQIELPRKAYPRNANSHNANVVLLVPNHKALVATNNNVGAAAARVQEFVHMNPPEFLGSQRKENRGTDAVPITWKCFRYELPSSYAFQINPPKKAYPNNANDDNANAVPPVPDHKAQVATKNNVGAVATRVQDFVRMNPPEFLGSQVGEHPRTSLTRYDLPSGYAFQIELPRKAYPRNANSRNANVVLLVPNHKALVATNNNVGAPAARVQEFVHMNPPEFLGSQRKENRGTDAVPITWKCFRYELPSSYAFQINPPKKAYPNNANDDNANAVPPVPDHKWKENRGTEAVPITWKCFRYDLPSGYAFQIELPRKAYPRNANSRNANVVLLVPNHKALVATNNNVGAPAARVQEFVHMNPPEFLGSQRKENRGTDVVPITWKCFRYELPSSYAFQINPPKKAYPNNANDDNANAVPPVPDHKWKENRGTEAVPITWKCFRYDLPSGYAFQIELPRKAYPRNANSRNANVVLLVPNHKGPRIRPYESTRISRVAGWTRPQNFIDEVKKFFGMMKVTINGKVEFMSYQFKDVAHIWFTQRKENRGTDAVPITWKCFRYELPSSYAFQINPPKKAYPNNANDDNANAVPPVPDHKVRPRRNTYPWNANAQNANAIPPVPDQYDLPSGYAFQIELPRKAYPRNANSHNANVVLLVPNHKGPRLRPYESTRISRVAGWTRPQNFIDEVKKFFGMMKVTINGRVEFMSYQLKDVAHIWFTQRKENRGTDAVPITWKCFRYDLPSSYGFQIKPPRKSYPNNANDDNANAVPPVPDHKGPRIRPYESTRISRVAGWTRPQNFIDEVKKFFGMMKVTINGRVEFTSYQLKDVAHIWFTQSKENRGTEAVPITWECFRYDLPSSYAFQVKPRRNTYPRNADAHNANTVPPVLGHKGHRLEKTQNFIDEVKKIFGMIKVIINDRVEFMSYQLKDVAHIWFTQWKENRGTEAVPITCECFSYAFQIKPRRIAYPRNANSHNANAVSPVPNHKWKENRGTDAVPSTWEYFRYDQPSSYAFQIKPPRKDYPWNADAHNANAVPPVPDHKISNVEFQNTIQLFVQSVTNQDNQQAQVPNKNNGGAAAARVQAIVRMNTPEFLGSQDVAHIWFTQWKENMGTDAVPINWECLRYDLPSSYAFQIKPPRKAYPRNADAYHANAVPPVPDHKGHRLEKTQNFIDEVKKIFGMMKVIINDRVEFMSYQLKDVAHIWFTQWKENRGTEAVPITWECFRYDLPSSYAFQIKPRRKSYPTNANAQNTNAVPPVPDHKWKENRGTDAVPITWECFRYDLPSIYAFQIKPPRKVYPRNANSHNANEVPPVLDYKIMTPRKDYPRNANAHNANTVPPVPDHKVSNVEFRNTIQPLVQSVTNQNNQKAPVPTNNNVRAAAARVQDFVRMNPP</sequence>
<accession>A0AAF0ZQI3</accession>